<gene>
    <name evidence="1" type="ORF">A9J31_04705</name>
</gene>
<protein>
    <submittedName>
        <fullName evidence="1">Uncharacterized protein</fullName>
    </submittedName>
</protein>
<evidence type="ECO:0000313" key="1">
    <source>
        <dbReference type="EMBL" id="OBX28387.1"/>
    </source>
</evidence>
<proteinExistence type="predicted"/>
<comment type="caution">
    <text evidence="1">The sequence shown here is derived from an EMBL/GenBank/DDBJ whole genome shotgun (WGS) entry which is preliminary data.</text>
</comment>
<dbReference type="EMBL" id="LZDS01000025">
    <property type="protein sequence ID" value="OBX28387.1"/>
    <property type="molecule type" value="Genomic_DNA"/>
</dbReference>
<dbReference type="STRING" id="1443941.A9J31_04705"/>
<organism evidence="1 2">
    <name type="scientific">Acinetobacter gandensis</name>
    <dbReference type="NCBI Taxonomy" id="1443941"/>
    <lineage>
        <taxon>Bacteria</taxon>
        <taxon>Pseudomonadati</taxon>
        <taxon>Pseudomonadota</taxon>
        <taxon>Gammaproteobacteria</taxon>
        <taxon>Moraxellales</taxon>
        <taxon>Moraxellaceae</taxon>
        <taxon>Acinetobacter</taxon>
    </lineage>
</organism>
<evidence type="ECO:0000313" key="2">
    <source>
        <dbReference type="Proteomes" id="UP000185753"/>
    </source>
</evidence>
<sequence>MQSNFHGNLMSKLLTNEADQNLQQVLVLMNELSQWLIRSGVGYTEFTAALKPIFFQQAVHELERIDQKPTISAISLLSGLHRKDVTAYKEVISEGKALKDATVSEPISVPSRVIGLWLAEGWGDSLPFSSESENSFEMLVKRISTERHPRSVLNELIRLEIATEKDGQVYLQQRRFIPDPSQLEARKILTRNVQAHLEAGLHNLLNPDEMPYLEQAICADELTEESINKLHEMSLELWQKYSLQLLKLAAERCEMDEGNPEANRVFRFGVYQHDTKIKL</sequence>
<accession>A0A1A7RCF3</accession>
<dbReference type="AlphaFoldDB" id="A0A1A7RCF3"/>
<dbReference type="Pfam" id="PF20112">
    <property type="entry name" value="DUF6502"/>
    <property type="match status" value="1"/>
</dbReference>
<reference evidence="2" key="1">
    <citation type="submission" date="2016-06" db="EMBL/GenBank/DDBJ databases">
        <authorList>
            <person name="Radolfova-Krizova L."/>
            <person name="Nemec A."/>
        </authorList>
    </citation>
    <scope>NUCLEOTIDE SEQUENCE [LARGE SCALE GENOMIC DNA]</scope>
    <source>
        <strain evidence="2">ANC 4275</strain>
    </source>
</reference>
<name>A0A1A7RCF3_9GAMM</name>
<dbReference type="InterPro" id="IPR045445">
    <property type="entry name" value="DUF6502"/>
</dbReference>
<keyword evidence="2" id="KW-1185">Reference proteome</keyword>
<dbReference type="Proteomes" id="UP000185753">
    <property type="component" value="Unassembled WGS sequence"/>
</dbReference>